<sequence>MDVVTTYLYGSLDADIYMKFPEEFNFPEDAISREDYLIKLNKSLYGLKQSGRMWYNRLSEYLLQEGYKNDPICPCIFIKRSENGFAIIVVYVDDINIIGTLEELSKAIDCLKKEFEMKDLGRKKFCIGLQVEYLENGILVHQETYITKVLKRFYMDKSHPLCTPIVVRSLDVNKDPFRPQEKDEEILGPEVLYLSAIGVLMYLANYTRPDIAFTVNLLARYNSSPTRRHWNEVKQILRYLRGTMDMRLLYSNVLKP</sequence>
<dbReference type="SUPFAM" id="SSF56672">
    <property type="entry name" value="DNA/RNA polymerases"/>
    <property type="match status" value="1"/>
</dbReference>
<dbReference type="InterPro" id="IPR043502">
    <property type="entry name" value="DNA/RNA_pol_sf"/>
</dbReference>
<evidence type="ECO:0000259" key="1">
    <source>
        <dbReference type="Pfam" id="PF07727"/>
    </source>
</evidence>
<name>A0A151SHY9_CAJCA</name>
<dbReference type="PANTHER" id="PTHR11439:SF486">
    <property type="entry name" value="RLK (RECEPTOR-LIKE KINASE) PROTEIN, PUTATIVE-RELATED"/>
    <property type="match status" value="1"/>
</dbReference>
<keyword evidence="3" id="KW-1185">Reference proteome</keyword>
<gene>
    <name evidence="2" type="ORF">KK1_000576</name>
</gene>
<dbReference type="AlphaFoldDB" id="A0A151SHY9"/>
<dbReference type="Pfam" id="PF07727">
    <property type="entry name" value="RVT_2"/>
    <property type="match status" value="1"/>
</dbReference>
<organism evidence="2 3">
    <name type="scientific">Cajanus cajan</name>
    <name type="common">Pigeon pea</name>
    <name type="synonym">Cajanus indicus</name>
    <dbReference type="NCBI Taxonomy" id="3821"/>
    <lineage>
        <taxon>Eukaryota</taxon>
        <taxon>Viridiplantae</taxon>
        <taxon>Streptophyta</taxon>
        <taxon>Embryophyta</taxon>
        <taxon>Tracheophyta</taxon>
        <taxon>Spermatophyta</taxon>
        <taxon>Magnoliopsida</taxon>
        <taxon>eudicotyledons</taxon>
        <taxon>Gunneridae</taxon>
        <taxon>Pentapetalae</taxon>
        <taxon>rosids</taxon>
        <taxon>fabids</taxon>
        <taxon>Fabales</taxon>
        <taxon>Fabaceae</taxon>
        <taxon>Papilionoideae</taxon>
        <taxon>50 kb inversion clade</taxon>
        <taxon>NPAAA clade</taxon>
        <taxon>indigoferoid/millettioid clade</taxon>
        <taxon>Phaseoleae</taxon>
        <taxon>Cajanus</taxon>
    </lineage>
</organism>
<dbReference type="Gramene" id="C.cajan_00557.t">
    <property type="protein sequence ID" value="C.cajan_00557.t.cds1"/>
    <property type="gene ID" value="C.cajan_00557"/>
</dbReference>
<dbReference type="EMBL" id="CM003613">
    <property type="protein sequence ID" value="KYP54388.1"/>
    <property type="molecule type" value="Genomic_DNA"/>
</dbReference>
<dbReference type="PANTHER" id="PTHR11439">
    <property type="entry name" value="GAG-POL-RELATED RETROTRANSPOSON"/>
    <property type="match status" value="1"/>
</dbReference>
<feature type="domain" description="Reverse transcriptase Ty1/copia-type" evidence="1">
    <location>
        <begin position="1"/>
        <end position="166"/>
    </location>
</feature>
<evidence type="ECO:0000313" key="2">
    <source>
        <dbReference type="EMBL" id="KYP54388.1"/>
    </source>
</evidence>
<accession>A0A151SHY9</accession>
<evidence type="ECO:0000313" key="3">
    <source>
        <dbReference type="Proteomes" id="UP000075243"/>
    </source>
</evidence>
<dbReference type="InterPro" id="IPR013103">
    <property type="entry name" value="RVT_2"/>
</dbReference>
<reference evidence="2 3" key="1">
    <citation type="journal article" date="2012" name="Nat. Biotechnol.">
        <title>Draft genome sequence of pigeonpea (Cajanus cajan), an orphan legume crop of resource-poor farmers.</title>
        <authorList>
            <person name="Varshney R.K."/>
            <person name="Chen W."/>
            <person name="Li Y."/>
            <person name="Bharti A.K."/>
            <person name="Saxena R.K."/>
            <person name="Schlueter J.A."/>
            <person name="Donoghue M.T."/>
            <person name="Azam S."/>
            <person name="Fan G."/>
            <person name="Whaley A.M."/>
            <person name="Farmer A.D."/>
            <person name="Sheridan J."/>
            <person name="Iwata A."/>
            <person name="Tuteja R."/>
            <person name="Penmetsa R.V."/>
            <person name="Wu W."/>
            <person name="Upadhyaya H.D."/>
            <person name="Yang S.P."/>
            <person name="Shah T."/>
            <person name="Saxena K.B."/>
            <person name="Michael T."/>
            <person name="McCombie W.R."/>
            <person name="Yang B."/>
            <person name="Zhang G."/>
            <person name="Yang H."/>
            <person name="Wang J."/>
            <person name="Spillane C."/>
            <person name="Cook D.R."/>
            <person name="May G.D."/>
            <person name="Xu X."/>
            <person name="Jackson S.A."/>
        </authorList>
    </citation>
    <scope>NUCLEOTIDE SEQUENCE [LARGE SCALE GENOMIC DNA]</scope>
    <source>
        <strain evidence="3">cv. Asha</strain>
    </source>
</reference>
<proteinExistence type="predicted"/>
<dbReference type="Proteomes" id="UP000075243">
    <property type="component" value="Chromosome 11"/>
</dbReference>
<protein>
    <submittedName>
        <fullName evidence="2">Retrovirus-related Pol polyprotein from transposon TNT 1-94</fullName>
    </submittedName>
</protein>